<evidence type="ECO:0000313" key="7">
    <source>
        <dbReference type="Proteomes" id="UP001165652"/>
    </source>
</evidence>
<dbReference type="InterPro" id="IPR001898">
    <property type="entry name" value="SLC13A/DASS"/>
</dbReference>
<dbReference type="PANTHER" id="PTHR10283:SF125">
    <property type="entry name" value="MG(2+)_CITRATE COMPLEX SECONDARY TRANSPORTER"/>
    <property type="match status" value="1"/>
</dbReference>
<reference evidence="6" key="2">
    <citation type="submission" date="2023-02" db="EMBL/GenBank/DDBJ databases">
        <authorList>
            <person name="Rayyan A."/>
            <person name="Meyer T."/>
            <person name="Kyndt J.A."/>
        </authorList>
    </citation>
    <scope>NUCLEOTIDE SEQUENCE</scope>
    <source>
        <strain evidence="6">DSM 9987</strain>
    </source>
</reference>
<gene>
    <name evidence="6" type="ORF">PQJ73_13195</name>
</gene>
<feature type="transmembrane region" description="Helical" evidence="5">
    <location>
        <begin position="172"/>
        <end position="191"/>
    </location>
</feature>
<evidence type="ECO:0000313" key="6">
    <source>
        <dbReference type="EMBL" id="MDC7786643.1"/>
    </source>
</evidence>
<comment type="subcellular location">
    <subcellularLocation>
        <location evidence="1">Membrane</location>
        <topology evidence="1">Multi-pass membrane protein</topology>
    </subcellularLocation>
</comment>
<evidence type="ECO:0000256" key="4">
    <source>
        <dbReference type="ARBA" id="ARBA00023136"/>
    </source>
</evidence>
<dbReference type="EMBL" id="JAQQLI010000018">
    <property type="protein sequence ID" value="MDC7786643.1"/>
    <property type="molecule type" value="Genomic_DNA"/>
</dbReference>
<feature type="transmembrane region" description="Helical" evidence="5">
    <location>
        <begin position="124"/>
        <end position="142"/>
    </location>
</feature>
<feature type="transmembrane region" description="Helical" evidence="5">
    <location>
        <begin position="12"/>
        <end position="29"/>
    </location>
</feature>
<dbReference type="RefSeq" id="WP_272777491.1">
    <property type="nucleotide sequence ID" value="NZ_JAQQLI010000018.1"/>
</dbReference>
<accession>A0ABT5JAC8</accession>
<feature type="transmembrane region" description="Helical" evidence="5">
    <location>
        <begin position="318"/>
        <end position="337"/>
    </location>
</feature>
<evidence type="ECO:0000256" key="3">
    <source>
        <dbReference type="ARBA" id="ARBA00022989"/>
    </source>
</evidence>
<reference evidence="6" key="1">
    <citation type="journal article" date="2023" name="Microbiol Resour">
        <title>Genome Sequences of Rhodoplanes serenus and Two Thermotolerant Strains, Rhodoplanes tepidamans and 'Rhodoplanes cryptolactis,' Further Refine the Genus.</title>
        <authorList>
            <person name="Rayyan A.A."/>
            <person name="Kyndt J.A."/>
        </authorList>
    </citation>
    <scope>NUCLEOTIDE SEQUENCE</scope>
    <source>
        <strain evidence="6">DSM 9987</strain>
    </source>
</reference>
<feature type="transmembrane region" description="Helical" evidence="5">
    <location>
        <begin position="80"/>
        <end position="103"/>
    </location>
</feature>
<keyword evidence="2 5" id="KW-0812">Transmembrane</keyword>
<evidence type="ECO:0000256" key="2">
    <source>
        <dbReference type="ARBA" id="ARBA00022692"/>
    </source>
</evidence>
<comment type="caution">
    <text evidence="6">The sequence shown here is derived from an EMBL/GenBank/DDBJ whole genome shotgun (WGS) entry which is preliminary data.</text>
</comment>
<evidence type="ECO:0000256" key="1">
    <source>
        <dbReference type="ARBA" id="ARBA00004141"/>
    </source>
</evidence>
<proteinExistence type="predicted"/>
<dbReference type="Pfam" id="PF00939">
    <property type="entry name" value="Na_sulph_symp"/>
    <property type="match status" value="1"/>
</dbReference>
<evidence type="ECO:0000256" key="5">
    <source>
        <dbReference type="SAM" id="Phobius"/>
    </source>
</evidence>
<feature type="transmembrane region" description="Helical" evidence="5">
    <location>
        <begin position="217"/>
        <end position="241"/>
    </location>
</feature>
<keyword evidence="7" id="KW-1185">Reference proteome</keyword>
<protein>
    <submittedName>
        <fullName evidence="6">Anion permease</fullName>
    </submittedName>
</protein>
<feature type="transmembrane region" description="Helical" evidence="5">
    <location>
        <begin position="262"/>
        <end position="279"/>
    </location>
</feature>
<feature type="transmembrane region" description="Helical" evidence="5">
    <location>
        <begin position="285"/>
        <end position="306"/>
    </location>
</feature>
<name>A0ABT5JAC8_RHOTP</name>
<feature type="transmembrane region" description="Helical" evidence="5">
    <location>
        <begin position="438"/>
        <end position="461"/>
    </location>
</feature>
<sequence length="464" mass="48225">MPASLVLSRRLPPITAFGMVAVGSAIALFPPAGLATADARAAALVIGAIGLWATGTISETLTVLLLFTLAMLMKVAPPQVVFAGLVSSSFWLVFAGLVIGAAIKQSGLGARIAAHLAAALSQTYRGAMVGVVLFGLAMAFLMPSGTGRVVLIIPILAALAEHLGYSKGSKEYIGLLLGGIFGTYLPSYAILPGNVPNNVMAGIVETMFGWPIPYGDYLLQHFPVLGLVKTGVIIVVLLRLYRNESGSPVRAAVRPTTPMSPAERRLAVLLAVALAFWALDSIHKISPAWVGMVAAVFCLLPRFGLLPPKALQTINLEPALFVGGIISLGALVAHAGLGRHLATWALSSLSLAPDHPVASFVQLSGLATMLGLLTTQPGIPAVLTPLTSTLASAGGLPTGAVLASQVVGFSTVILPYTAPPLVMAMQIADLPRREVTRVCLITAAVTFVVLWPLDVLWLTLLGRL</sequence>
<feature type="transmembrane region" description="Helical" evidence="5">
    <location>
        <begin position="148"/>
        <end position="165"/>
    </location>
</feature>
<feature type="transmembrane region" description="Helical" evidence="5">
    <location>
        <begin position="396"/>
        <end position="418"/>
    </location>
</feature>
<keyword evidence="4 5" id="KW-0472">Membrane</keyword>
<feature type="transmembrane region" description="Helical" evidence="5">
    <location>
        <begin position="41"/>
        <end position="68"/>
    </location>
</feature>
<dbReference type="PANTHER" id="PTHR10283">
    <property type="entry name" value="SOLUTE CARRIER FAMILY 13 MEMBER"/>
    <property type="match status" value="1"/>
</dbReference>
<keyword evidence="3 5" id="KW-1133">Transmembrane helix</keyword>
<organism evidence="6 7">
    <name type="scientific">Rhodoplanes tepidamans</name>
    <name type="common">Rhodoplanes cryptolactis</name>
    <dbReference type="NCBI Taxonomy" id="200616"/>
    <lineage>
        <taxon>Bacteria</taxon>
        <taxon>Pseudomonadati</taxon>
        <taxon>Pseudomonadota</taxon>
        <taxon>Alphaproteobacteria</taxon>
        <taxon>Hyphomicrobiales</taxon>
        <taxon>Nitrobacteraceae</taxon>
        <taxon>Rhodoplanes</taxon>
    </lineage>
</organism>
<dbReference type="Proteomes" id="UP001165652">
    <property type="component" value="Unassembled WGS sequence"/>
</dbReference>